<evidence type="ECO:0000313" key="4">
    <source>
        <dbReference type="Proteomes" id="UP000192257"/>
    </source>
</evidence>
<protein>
    <recommendedName>
        <fullName evidence="5">Mucin-associated surface protein (MASP)</fullName>
    </recommendedName>
</protein>
<dbReference type="Proteomes" id="UP000192257">
    <property type="component" value="Unassembled WGS sequence"/>
</dbReference>
<proteinExistence type="predicted"/>
<dbReference type="RefSeq" id="XP_028877227.1">
    <property type="nucleotide sequence ID" value="XM_029031482.1"/>
</dbReference>
<feature type="chain" id="PRO_5012597378" description="Mucin-associated surface protein (MASP)" evidence="2">
    <location>
        <begin position="29"/>
        <end position="197"/>
    </location>
</feature>
<evidence type="ECO:0008006" key="5">
    <source>
        <dbReference type="Google" id="ProtNLM"/>
    </source>
</evidence>
<dbReference type="EMBL" id="NBCO01000090">
    <property type="protein sequence ID" value="ORC82510.1"/>
    <property type="molecule type" value="Genomic_DNA"/>
</dbReference>
<reference evidence="3 4" key="1">
    <citation type="submission" date="2017-03" db="EMBL/GenBank/DDBJ databases">
        <title>An alternative strategy for trypanosome survival in the mammalian bloodstream revealed through genome and transcriptome analysis of the ubiquitous bovine parasite Trypanosoma (Megatrypanum) theileri.</title>
        <authorList>
            <person name="Kelly S."/>
            <person name="Ivens A."/>
            <person name="Mott A."/>
            <person name="O'Neill E."/>
            <person name="Emms D."/>
            <person name="Macleod O."/>
            <person name="Voorheis P."/>
            <person name="Matthews J."/>
            <person name="Matthews K."/>
            <person name="Carrington M."/>
        </authorList>
    </citation>
    <scope>NUCLEOTIDE SEQUENCE [LARGE SCALE GENOMIC DNA]</scope>
    <source>
        <strain evidence="3">Edinburgh</strain>
    </source>
</reference>
<keyword evidence="4" id="KW-1185">Reference proteome</keyword>
<dbReference type="GeneID" id="39991262"/>
<feature type="signal peptide" evidence="2">
    <location>
        <begin position="1"/>
        <end position="28"/>
    </location>
</feature>
<feature type="region of interest" description="Disordered" evidence="1">
    <location>
        <begin position="59"/>
        <end position="197"/>
    </location>
</feature>
<feature type="compositionally biased region" description="Polar residues" evidence="1">
    <location>
        <begin position="178"/>
        <end position="189"/>
    </location>
</feature>
<accession>A0A1X0NEX0</accession>
<dbReference type="AlphaFoldDB" id="A0A1X0NEX0"/>
<sequence length="197" mass="20978">MTKAVMVRCYPLCLLTLVLCCVCGLVWADNPKASDGLIKPSTVGVPSLVRRAIPADDSAGLEFVPEEEDEEGGGEDADSLSLGAKAKGSQSSTEEVHGANSLTSSDKEMTEPVAETEISDGSIRDNERKNVISQPQSLQTERAVHVQNEENAQDPRLGESSGQSLNAEDGLAKVDSIMPSTTPALVSQAQEEHRRDD</sequence>
<feature type="compositionally biased region" description="Polar residues" evidence="1">
    <location>
        <begin position="131"/>
        <end position="140"/>
    </location>
</feature>
<organism evidence="3 4">
    <name type="scientific">Trypanosoma theileri</name>
    <dbReference type="NCBI Taxonomy" id="67003"/>
    <lineage>
        <taxon>Eukaryota</taxon>
        <taxon>Discoba</taxon>
        <taxon>Euglenozoa</taxon>
        <taxon>Kinetoplastea</taxon>
        <taxon>Metakinetoplastina</taxon>
        <taxon>Trypanosomatida</taxon>
        <taxon>Trypanosomatidae</taxon>
        <taxon>Trypanosoma</taxon>
    </lineage>
</organism>
<dbReference type="VEuPathDB" id="TriTrypDB:TM35_000901080"/>
<evidence type="ECO:0000313" key="3">
    <source>
        <dbReference type="EMBL" id="ORC82510.1"/>
    </source>
</evidence>
<feature type="non-terminal residue" evidence="3">
    <location>
        <position position="197"/>
    </location>
</feature>
<evidence type="ECO:0000256" key="1">
    <source>
        <dbReference type="SAM" id="MobiDB-lite"/>
    </source>
</evidence>
<feature type="compositionally biased region" description="Acidic residues" evidence="1">
    <location>
        <begin position="64"/>
        <end position="78"/>
    </location>
</feature>
<gene>
    <name evidence="3" type="ORF">TM35_000901080</name>
</gene>
<name>A0A1X0NEX0_9TRYP</name>
<evidence type="ECO:0000256" key="2">
    <source>
        <dbReference type="SAM" id="SignalP"/>
    </source>
</evidence>
<comment type="caution">
    <text evidence="3">The sequence shown here is derived from an EMBL/GenBank/DDBJ whole genome shotgun (WGS) entry which is preliminary data.</text>
</comment>
<keyword evidence="2" id="KW-0732">Signal</keyword>